<dbReference type="PANTHER" id="PTHR45824:SF29">
    <property type="entry name" value="GH16843P"/>
    <property type="match status" value="1"/>
</dbReference>
<dbReference type="InterPro" id="IPR001251">
    <property type="entry name" value="CRAL-TRIO_dom"/>
</dbReference>
<keyword evidence="1" id="KW-0812">Transmembrane</keyword>
<evidence type="ECO:0000313" key="4">
    <source>
        <dbReference type="Proteomes" id="UP001295423"/>
    </source>
</evidence>
<feature type="transmembrane region" description="Helical" evidence="1">
    <location>
        <begin position="21"/>
        <end position="42"/>
    </location>
</feature>
<dbReference type="PANTHER" id="PTHR45824">
    <property type="entry name" value="GH16843P"/>
    <property type="match status" value="1"/>
</dbReference>
<dbReference type="SMART" id="SM00516">
    <property type="entry name" value="SEC14"/>
    <property type="match status" value="1"/>
</dbReference>
<dbReference type="Pfam" id="PF00650">
    <property type="entry name" value="CRAL_TRIO"/>
    <property type="match status" value="1"/>
</dbReference>
<organism evidence="3 4">
    <name type="scientific">Cylindrotheca closterium</name>
    <dbReference type="NCBI Taxonomy" id="2856"/>
    <lineage>
        <taxon>Eukaryota</taxon>
        <taxon>Sar</taxon>
        <taxon>Stramenopiles</taxon>
        <taxon>Ochrophyta</taxon>
        <taxon>Bacillariophyta</taxon>
        <taxon>Bacillariophyceae</taxon>
        <taxon>Bacillariophycidae</taxon>
        <taxon>Bacillariales</taxon>
        <taxon>Bacillariaceae</taxon>
        <taxon>Cylindrotheca</taxon>
    </lineage>
</organism>
<name>A0AAD2FK06_9STRA</name>
<dbReference type="SUPFAM" id="SSF52087">
    <property type="entry name" value="CRAL/TRIO domain"/>
    <property type="match status" value="1"/>
</dbReference>
<evidence type="ECO:0000313" key="3">
    <source>
        <dbReference type="EMBL" id="CAJ1944555.1"/>
    </source>
</evidence>
<proteinExistence type="predicted"/>
<gene>
    <name evidence="3" type="ORF">CYCCA115_LOCUS8946</name>
</gene>
<dbReference type="InterPro" id="IPR036865">
    <property type="entry name" value="CRAL-TRIO_dom_sf"/>
</dbReference>
<accession>A0AAD2FK06</accession>
<feature type="domain" description="CRAL-TRIO" evidence="2">
    <location>
        <begin position="257"/>
        <end position="431"/>
    </location>
</feature>
<evidence type="ECO:0000256" key="1">
    <source>
        <dbReference type="SAM" id="Phobius"/>
    </source>
</evidence>
<evidence type="ECO:0000259" key="2">
    <source>
        <dbReference type="PROSITE" id="PS50191"/>
    </source>
</evidence>
<keyword evidence="1" id="KW-1133">Transmembrane helix</keyword>
<dbReference type="CDD" id="cd00170">
    <property type="entry name" value="SEC14"/>
    <property type="match status" value="1"/>
</dbReference>
<reference evidence="3" key="1">
    <citation type="submission" date="2023-08" db="EMBL/GenBank/DDBJ databases">
        <authorList>
            <person name="Audoor S."/>
            <person name="Bilcke G."/>
        </authorList>
    </citation>
    <scope>NUCLEOTIDE SEQUENCE</scope>
</reference>
<dbReference type="Gene3D" id="3.40.525.10">
    <property type="entry name" value="CRAL-TRIO lipid binding domain"/>
    <property type="match status" value="1"/>
</dbReference>
<dbReference type="GO" id="GO:0008526">
    <property type="term" value="F:phosphatidylinositol transfer activity"/>
    <property type="evidence" value="ECO:0007669"/>
    <property type="project" value="TreeGrafter"/>
</dbReference>
<dbReference type="EMBL" id="CAKOGP040001224">
    <property type="protein sequence ID" value="CAJ1944555.1"/>
    <property type="molecule type" value="Genomic_DNA"/>
</dbReference>
<dbReference type="AlphaFoldDB" id="A0AAD2FK06"/>
<dbReference type="Proteomes" id="UP001295423">
    <property type="component" value="Unassembled WGS sequence"/>
</dbReference>
<dbReference type="PROSITE" id="PS50191">
    <property type="entry name" value="CRAL_TRIO"/>
    <property type="match status" value="1"/>
</dbReference>
<comment type="caution">
    <text evidence="3">The sequence shown here is derived from an EMBL/GenBank/DDBJ whole genome shotgun (WGS) entry which is preliminary data.</text>
</comment>
<sequence>MGRRRKQKEDPEKSSSKSAELLPAFLLGGLVVSIAIVFRIYWACKDVPSSPLMECPTIISEKETKKGGLAGLFKPKAATDGPIELELATPNPKDCACRFFFGYFNGNSGREGAPNTCIPSQKQIASKKPSKELMEKYKVAFTSERITVPKDHQQLIVKLAEQTEKQVPDWEERTNKVQWGGSTWPWYMSQPKSTGDSTDLEKLRGGNLFFSYLRIMKWPKTLSAQFPFKLCPKGCDSEVALGHTLEWREKFKPWMYSPAVLKENEKGFVFFHGFSDPKEEGENSSHAIVWIRGGLRNKVADTAQTRAYVNTLERAVAASYARSNGRVGKFNVVLDGTGFAFRLMPSLNSVKAFVTMLQDHFPDKLGIILMTNLGSVGEMLAKMMLKLLSEEVRNKIIVLPHDPQERQAILNTVVSYDYSPTWLGGTDTYEFNAKEYYADPELMLSDKEALEYLETMPYHA</sequence>
<dbReference type="InterPro" id="IPR052578">
    <property type="entry name" value="PI_Transfer_CRAL-TRIO"/>
</dbReference>
<keyword evidence="4" id="KW-1185">Reference proteome</keyword>
<protein>
    <recommendedName>
        <fullName evidence="2">CRAL-TRIO domain-containing protein</fullName>
    </recommendedName>
</protein>
<keyword evidence="1" id="KW-0472">Membrane</keyword>